<accession>A0A1G9NAQ6</accession>
<dbReference type="SUPFAM" id="SSF161070">
    <property type="entry name" value="SNF-like"/>
    <property type="match status" value="1"/>
</dbReference>
<protein>
    <recommendedName>
        <fullName evidence="6">Transporter</fullName>
    </recommendedName>
</protein>
<gene>
    <name evidence="8" type="ORF">SAMN05216244_0920</name>
</gene>
<keyword evidence="3 6" id="KW-0812">Transmembrane</keyword>
<dbReference type="Proteomes" id="UP000182347">
    <property type="component" value="Unassembled WGS sequence"/>
</dbReference>
<dbReference type="PANTHER" id="PTHR42948">
    <property type="entry name" value="TRANSPORTER"/>
    <property type="match status" value="1"/>
</dbReference>
<feature type="transmembrane region" description="Helical" evidence="7">
    <location>
        <begin position="297"/>
        <end position="320"/>
    </location>
</feature>
<feature type="transmembrane region" description="Helical" evidence="7">
    <location>
        <begin position="142"/>
        <end position="161"/>
    </location>
</feature>
<organism evidence="8 9">
    <name type="scientific">Sediminibacillus halophilus</name>
    <dbReference type="NCBI Taxonomy" id="482461"/>
    <lineage>
        <taxon>Bacteria</taxon>
        <taxon>Bacillati</taxon>
        <taxon>Bacillota</taxon>
        <taxon>Bacilli</taxon>
        <taxon>Bacillales</taxon>
        <taxon>Bacillaceae</taxon>
        <taxon>Sediminibacillus</taxon>
    </lineage>
</organism>
<evidence type="ECO:0000256" key="3">
    <source>
        <dbReference type="ARBA" id="ARBA00022692"/>
    </source>
</evidence>
<dbReference type="NCBIfam" id="NF037979">
    <property type="entry name" value="Na_transp"/>
    <property type="match status" value="1"/>
</dbReference>
<evidence type="ECO:0000256" key="6">
    <source>
        <dbReference type="RuleBase" id="RU003732"/>
    </source>
</evidence>
<proteinExistence type="inferred from homology"/>
<evidence type="ECO:0000256" key="1">
    <source>
        <dbReference type="ARBA" id="ARBA00004141"/>
    </source>
</evidence>
<dbReference type="GO" id="GO:0016020">
    <property type="term" value="C:membrane"/>
    <property type="evidence" value="ECO:0007669"/>
    <property type="project" value="UniProtKB-SubCell"/>
</dbReference>
<sequence length="450" mass="48585">MKTNREQWSSKIGFILSTAGAAIGLGAIWKFPYVTGMNGGGAFFLIFVVFTVLIGLPLLISELIIGRGAGKEAVTAYKVLAPRSHWPWIGRLGIVGCFLLLSFYSVVGGWVLIYSVRAIPGMVITDSADYGEMFGSVTGSPLATLIGLALFLLINIIVISYGIKKGIEQASKLLMPLLFIFFIILVIRSLTLDGAMEGVRFFLRPDFSNITGEGVLYALGQSFFSLAVGFSCMVTYSSYLNKEVSIPSSAGSVVGMNIFVSLLAGLAIFPVVFAFGLEPTEGPGLLFIVLPSVFSQMPFGELFLCLFLLLFLFATLTSSFSLLEIIVSAFTESGKRRRKPVTLIAGIVVFFAGIPAALSSSTISGFHIFGLTVFDATDYLVSNILLPIGSLLIAVFIVHRMESSLVEQEFKLSSGLASPWYAIWKSLMRYLIPLTIIVVFLTTIGIFGSA</sequence>
<dbReference type="OrthoDB" id="9762833at2"/>
<dbReference type="STRING" id="482461.SAMN05216244_0920"/>
<evidence type="ECO:0000256" key="5">
    <source>
        <dbReference type="ARBA" id="ARBA00023136"/>
    </source>
</evidence>
<evidence type="ECO:0000256" key="2">
    <source>
        <dbReference type="ARBA" id="ARBA00022448"/>
    </source>
</evidence>
<comment type="similarity">
    <text evidence="6">Belongs to the sodium:neurotransmitter symporter (SNF) (TC 2.A.22) family.</text>
</comment>
<dbReference type="PRINTS" id="PR00176">
    <property type="entry name" value="NANEUSMPORT"/>
</dbReference>
<reference evidence="9" key="1">
    <citation type="submission" date="2016-10" db="EMBL/GenBank/DDBJ databases">
        <authorList>
            <person name="Varghese N."/>
            <person name="Submissions S."/>
        </authorList>
    </citation>
    <scope>NUCLEOTIDE SEQUENCE [LARGE SCALE GENOMIC DNA]</scope>
    <source>
        <strain evidence="9">CGMCC 1.6199</strain>
    </source>
</reference>
<name>A0A1G9NAQ6_9BACI</name>
<dbReference type="EMBL" id="FNHF01000001">
    <property type="protein sequence ID" value="SDL83560.1"/>
    <property type="molecule type" value="Genomic_DNA"/>
</dbReference>
<dbReference type="InterPro" id="IPR047218">
    <property type="entry name" value="YocR/YhdH-like"/>
</dbReference>
<dbReference type="Pfam" id="PF00209">
    <property type="entry name" value="SNF"/>
    <property type="match status" value="2"/>
</dbReference>
<feature type="transmembrane region" description="Helical" evidence="7">
    <location>
        <begin position="215"/>
        <end position="236"/>
    </location>
</feature>
<feature type="transmembrane region" description="Helical" evidence="7">
    <location>
        <begin position="430"/>
        <end position="448"/>
    </location>
</feature>
<keyword evidence="2 6" id="KW-0813">Transport</keyword>
<dbReference type="AlphaFoldDB" id="A0A1G9NAQ6"/>
<feature type="transmembrane region" description="Helical" evidence="7">
    <location>
        <begin position="41"/>
        <end position="60"/>
    </location>
</feature>
<evidence type="ECO:0000313" key="9">
    <source>
        <dbReference type="Proteomes" id="UP000182347"/>
    </source>
</evidence>
<dbReference type="InterPro" id="IPR037272">
    <property type="entry name" value="SNS_sf"/>
</dbReference>
<keyword evidence="4 7" id="KW-1133">Transmembrane helix</keyword>
<dbReference type="GO" id="GO:0015293">
    <property type="term" value="F:symporter activity"/>
    <property type="evidence" value="ECO:0007669"/>
    <property type="project" value="UniProtKB-KW"/>
</dbReference>
<feature type="transmembrane region" description="Helical" evidence="7">
    <location>
        <begin position="12"/>
        <end position="29"/>
    </location>
</feature>
<evidence type="ECO:0000313" key="8">
    <source>
        <dbReference type="EMBL" id="SDL83560.1"/>
    </source>
</evidence>
<evidence type="ECO:0000256" key="4">
    <source>
        <dbReference type="ARBA" id="ARBA00022989"/>
    </source>
</evidence>
<dbReference type="PROSITE" id="PS00610">
    <property type="entry name" value="NA_NEUROTRAN_SYMP_1"/>
    <property type="match status" value="1"/>
</dbReference>
<dbReference type="PANTHER" id="PTHR42948:SF1">
    <property type="entry name" value="TRANSPORTER"/>
    <property type="match status" value="1"/>
</dbReference>
<feature type="transmembrane region" description="Helical" evidence="7">
    <location>
        <begin position="173"/>
        <end position="195"/>
    </location>
</feature>
<feature type="transmembrane region" description="Helical" evidence="7">
    <location>
        <begin position="257"/>
        <end position="277"/>
    </location>
</feature>
<keyword evidence="5 7" id="KW-0472">Membrane</keyword>
<dbReference type="RefSeq" id="WP_074597651.1">
    <property type="nucleotide sequence ID" value="NZ_FNHF01000001.1"/>
</dbReference>
<feature type="transmembrane region" description="Helical" evidence="7">
    <location>
        <begin position="379"/>
        <end position="398"/>
    </location>
</feature>
<keyword evidence="6" id="KW-0769">Symport</keyword>
<feature type="transmembrane region" description="Helical" evidence="7">
    <location>
        <begin position="341"/>
        <end position="359"/>
    </location>
</feature>
<dbReference type="PROSITE" id="PS50267">
    <property type="entry name" value="NA_NEUROTRAN_SYMP_3"/>
    <property type="match status" value="1"/>
</dbReference>
<feature type="transmembrane region" description="Helical" evidence="7">
    <location>
        <begin position="92"/>
        <end position="113"/>
    </location>
</feature>
<dbReference type="InterPro" id="IPR000175">
    <property type="entry name" value="Na/ntran_symport"/>
</dbReference>
<keyword evidence="9" id="KW-1185">Reference proteome</keyword>
<dbReference type="CDD" id="cd10336">
    <property type="entry name" value="SLC6sbd_Tyt1-Like"/>
    <property type="match status" value="1"/>
</dbReference>
<comment type="subcellular location">
    <subcellularLocation>
        <location evidence="1">Membrane</location>
        <topology evidence="1">Multi-pass membrane protein</topology>
    </subcellularLocation>
</comment>
<evidence type="ECO:0000256" key="7">
    <source>
        <dbReference type="SAM" id="Phobius"/>
    </source>
</evidence>